<protein>
    <recommendedName>
        <fullName evidence="9">Mid2 domain-containing protein</fullName>
    </recommendedName>
</protein>
<reference evidence="7 8" key="1">
    <citation type="submission" date="2019-01" db="EMBL/GenBank/DDBJ databases">
        <title>Intercellular communication is required for trap formation in the nematode-trapping fungus Duddingtonia flagrans.</title>
        <authorList>
            <person name="Youssar L."/>
            <person name="Wernet V."/>
            <person name="Hensel N."/>
            <person name="Hildebrandt H.-G."/>
            <person name="Fischer R."/>
        </authorList>
    </citation>
    <scope>NUCLEOTIDE SEQUENCE [LARGE SCALE GENOMIC DNA]</scope>
    <source>
        <strain evidence="7 8">CBS H-5679</strain>
    </source>
</reference>
<feature type="transmembrane region" description="Helical" evidence="6">
    <location>
        <begin position="374"/>
        <end position="396"/>
    </location>
</feature>
<dbReference type="GeneID" id="93588331"/>
<accession>A0A436ZZH8</accession>
<comment type="caution">
    <text evidence="7">The sequence shown here is derived from an EMBL/GenBank/DDBJ whole genome shotgun (WGS) entry which is preliminary data.</text>
</comment>
<evidence type="ECO:0000313" key="7">
    <source>
        <dbReference type="EMBL" id="RVD84259.1"/>
    </source>
</evidence>
<dbReference type="EMBL" id="SAEB01000007">
    <property type="protein sequence ID" value="RVD84259.1"/>
    <property type="molecule type" value="Genomic_DNA"/>
</dbReference>
<proteinExistence type="predicted"/>
<dbReference type="OrthoDB" id="5421784at2759"/>
<name>A0A436ZZH8_ARTFL</name>
<dbReference type="PANTHER" id="PTHR15549">
    <property type="entry name" value="PAIRED IMMUNOGLOBULIN-LIKE TYPE 2 RECEPTOR"/>
    <property type="match status" value="1"/>
</dbReference>
<evidence type="ECO:0000256" key="6">
    <source>
        <dbReference type="SAM" id="Phobius"/>
    </source>
</evidence>
<evidence type="ECO:0000256" key="4">
    <source>
        <dbReference type="ARBA" id="ARBA00023136"/>
    </source>
</evidence>
<feature type="region of interest" description="Disordered" evidence="5">
    <location>
        <begin position="1"/>
        <end position="47"/>
    </location>
</feature>
<feature type="compositionally biased region" description="Low complexity" evidence="5">
    <location>
        <begin position="508"/>
        <end position="524"/>
    </location>
</feature>
<dbReference type="AlphaFoldDB" id="A0A436ZZH8"/>
<dbReference type="GO" id="GO:0071944">
    <property type="term" value="C:cell periphery"/>
    <property type="evidence" value="ECO:0007669"/>
    <property type="project" value="UniProtKB-ARBA"/>
</dbReference>
<dbReference type="InterPro" id="IPR051694">
    <property type="entry name" value="Immunoregulatory_rcpt-like"/>
</dbReference>
<dbReference type="RefSeq" id="XP_067489803.1">
    <property type="nucleotide sequence ID" value="XM_067635367.1"/>
</dbReference>
<keyword evidence="3 6" id="KW-1133">Transmembrane helix</keyword>
<feature type="compositionally biased region" description="Basic and acidic residues" evidence="5">
    <location>
        <begin position="33"/>
        <end position="47"/>
    </location>
</feature>
<evidence type="ECO:0008006" key="9">
    <source>
        <dbReference type="Google" id="ProtNLM"/>
    </source>
</evidence>
<feature type="compositionally biased region" description="Low complexity" evidence="5">
    <location>
        <begin position="277"/>
        <end position="317"/>
    </location>
</feature>
<feature type="compositionally biased region" description="Polar residues" evidence="5">
    <location>
        <begin position="614"/>
        <end position="623"/>
    </location>
</feature>
<feature type="region of interest" description="Disordered" evidence="5">
    <location>
        <begin position="502"/>
        <end position="629"/>
    </location>
</feature>
<dbReference type="Proteomes" id="UP000283090">
    <property type="component" value="Unassembled WGS sequence"/>
</dbReference>
<dbReference type="GO" id="GO:0016020">
    <property type="term" value="C:membrane"/>
    <property type="evidence" value="ECO:0007669"/>
    <property type="project" value="UniProtKB-SubCell"/>
</dbReference>
<dbReference type="VEuPathDB" id="FungiDB:DFL_006020"/>
<evidence type="ECO:0000256" key="1">
    <source>
        <dbReference type="ARBA" id="ARBA00004167"/>
    </source>
</evidence>
<keyword evidence="4 6" id="KW-0472">Membrane</keyword>
<gene>
    <name evidence="7" type="ORF">DFL_006020</name>
</gene>
<feature type="region of interest" description="Disordered" evidence="5">
    <location>
        <begin position="267"/>
        <end position="317"/>
    </location>
</feature>
<feature type="region of interest" description="Disordered" evidence="5">
    <location>
        <begin position="333"/>
        <end position="368"/>
    </location>
</feature>
<evidence type="ECO:0000313" key="8">
    <source>
        <dbReference type="Proteomes" id="UP000283090"/>
    </source>
</evidence>
<evidence type="ECO:0000256" key="5">
    <source>
        <dbReference type="SAM" id="MobiDB-lite"/>
    </source>
</evidence>
<keyword evidence="8" id="KW-1185">Reference proteome</keyword>
<keyword evidence="2 6" id="KW-0812">Transmembrane</keyword>
<feature type="region of interest" description="Disordered" evidence="5">
    <location>
        <begin position="179"/>
        <end position="225"/>
    </location>
</feature>
<evidence type="ECO:0000256" key="3">
    <source>
        <dbReference type="ARBA" id="ARBA00022989"/>
    </source>
</evidence>
<feature type="region of interest" description="Disordered" evidence="5">
    <location>
        <begin position="62"/>
        <end position="91"/>
    </location>
</feature>
<sequence>MRERIRRYIPSFKQRNPDGQGRGSRATFLDAAGDERDGTPTADERDMETALARVRQLESWRDKGPAAAAAQRHRRRNVAVARRQENESDPTPLPVIVSEIVDGNRPVGVAGATVTVSLGLSLQITTVSLEGSTFVSVSSSWFTFDATGGISSATEPTSTSDMLTTTAAWTESTPTSDITTTAWTESTSTSDSSSPIETSTALTTSSLETTSEYSTSSSPMTTFPTSASAASAAFGEATASLGDVPASYPTTLSLLLVGSRNMTAHGILRTQTTVRKTSTSLETSTTSRSSSSRSSSSRSSSSRHSSSSSSSSSSSYTSTRISTSIELAASTIYPAESEPTTPLDSPTTSVEASPDAGSGSSGGNQTSNENLPPILGGVFGGLAGIGLVLWALLFLLRKRRRTTERAVGILGSGARGGHHRAISAETGAGSVGEMSQARTSLMPAFLGAGGLFGRSSADTAAEPAERGFVKISGRKLPSMYGGDDMVPASIAVANARASVSETGSRNVSGGTHHAGGASSSAKGSFYQDDDILHAPTPSPFHPGAARTAMRSGSPAHVSRISEDEPALVQARRPPPPPPHANDPGEGSSRYPTPPPGAVRRMHSLIGPDGVGRSLASQDGSKTSRFTEDV</sequence>
<comment type="subcellular location">
    <subcellularLocation>
        <location evidence="1">Membrane</location>
        <topology evidence="1">Single-pass membrane protein</topology>
    </subcellularLocation>
</comment>
<dbReference type="STRING" id="97331.A0A436ZZH8"/>
<feature type="compositionally biased region" description="Polar residues" evidence="5">
    <location>
        <begin position="338"/>
        <end position="351"/>
    </location>
</feature>
<organism evidence="7 8">
    <name type="scientific">Arthrobotrys flagrans</name>
    <name type="common">Nematode-trapping fungus</name>
    <name type="synonym">Trichothecium flagrans</name>
    <dbReference type="NCBI Taxonomy" id="97331"/>
    <lineage>
        <taxon>Eukaryota</taxon>
        <taxon>Fungi</taxon>
        <taxon>Dikarya</taxon>
        <taxon>Ascomycota</taxon>
        <taxon>Pezizomycotina</taxon>
        <taxon>Orbiliomycetes</taxon>
        <taxon>Orbiliales</taxon>
        <taxon>Orbiliaceae</taxon>
        <taxon>Arthrobotrys</taxon>
    </lineage>
</organism>
<evidence type="ECO:0000256" key="2">
    <source>
        <dbReference type="ARBA" id="ARBA00022692"/>
    </source>
</evidence>